<evidence type="ECO:0000313" key="5">
    <source>
        <dbReference type="Proteomes" id="UP000261088"/>
    </source>
</evidence>
<keyword evidence="3" id="KW-0808">Transferase</keyword>
<dbReference type="EMBL" id="QSUP01000026">
    <property type="protein sequence ID" value="RGN47545.1"/>
    <property type="molecule type" value="Genomic_DNA"/>
</dbReference>
<dbReference type="GO" id="GO:0032259">
    <property type="term" value="P:methylation"/>
    <property type="evidence" value="ECO:0007669"/>
    <property type="project" value="UniProtKB-KW"/>
</dbReference>
<protein>
    <submittedName>
        <fullName evidence="3">SAM-dependent methyltransferase</fullName>
    </submittedName>
</protein>
<evidence type="ECO:0000313" key="6">
    <source>
        <dbReference type="Proteomes" id="UP000283732"/>
    </source>
</evidence>
<organism evidence="3 7">
    <name type="scientific">Parabacteroides merdae</name>
    <dbReference type="NCBI Taxonomy" id="46503"/>
    <lineage>
        <taxon>Bacteria</taxon>
        <taxon>Pseudomonadati</taxon>
        <taxon>Bacteroidota</taxon>
        <taxon>Bacteroidia</taxon>
        <taxon>Bacteroidales</taxon>
        <taxon>Tannerellaceae</taxon>
        <taxon>Parabacteroides</taxon>
    </lineage>
</organism>
<proteinExistence type="predicted"/>
<dbReference type="AlphaFoldDB" id="A0A3R6G5Z6"/>
<dbReference type="SUPFAM" id="SSF53335">
    <property type="entry name" value="S-adenosyl-L-methionine-dependent methyltransferases"/>
    <property type="match status" value="1"/>
</dbReference>
<dbReference type="EMBL" id="QSEF01000034">
    <property type="protein sequence ID" value="RGZ43677.1"/>
    <property type="molecule type" value="Genomic_DNA"/>
</dbReference>
<keyword evidence="3" id="KW-0489">Methyltransferase</keyword>
<dbReference type="Proteomes" id="UP000285173">
    <property type="component" value="Unassembled WGS sequence"/>
</dbReference>
<dbReference type="Gene3D" id="3.40.50.150">
    <property type="entry name" value="Vaccinia Virus protein VP39"/>
    <property type="match status" value="1"/>
</dbReference>
<dbReference type="EMBL" id="QRKC01000011">
    <property type="protein sequence ID" value="RHH74729.1"/>
    <property type="molecule type" value="Genomic_DNA"/>
</dbReference>
<dbReference type="Proteomes" id="UP000283732">
    <property type="component" value="Unassembled WGS sequence"/>
</dbReference>
<evidence type="ECO:0000313" key="7">
    <source>
        <dbReference type="Proteomes" id="UP000285173"/>
    </source>
</evidence>
<dbReference type="Proteomes" id="UP000437446">
    <property type="component" value="Unassembled WGS sequence"/>
</dbReference>
<evidence type="ECO:0000313" key="3">
    <source>
        <dbReference type="EMBL" id="RGZ43677.1"/>
    </source>
</evidence>
<evidence type="ECO:0000313" key="8">
    <source>
        <dbReference type="Proteomes" id="UP000437446"/>
    </source>
</evidence>
<dbReference type="RefSeq" id="WP_122122592.1">
    <property type="nucleotide sequence ID" value="NZ_DAWDXW010000004.1"/>
</dbReference>
<evidence type="ECO:0000313" key="1">
    <source>
        <dbReference type="EMBL" id="MTU29003.1"/>
    </source>
</evidence>
<sequence>MKYDIRQAAQALVSQLKAIDYERLPISKYNKRYIARLKPVLSYYMKIYADCILKGLESIGSSPEEITLIDYGGGSGFLSILAKQAGIGRVIYIDLNPDSVDTIRILKELVNTGPDIILHGDSDTLADWCSANKVKPQLLIATDLIEHVYDLSAFFANLVAIDNKMQMLFTTASTPFNPYVKRRLHRLMTIWEKEYYALRLHYIQLHFPALSPAEAKEAARKTRGLTFPHIHKAVKTGSYPLLKDAFNTCDPRNGNWTERILPIETYCSLAKPFGYQVRIGKGFYNTDRSNPISTFICLGINGLIRISGKAGFLFAPFITLHLQSDNKGR</sequence>
<reference evidence="5 6" key="1">
    <citation type="submission" date="2018-08" db="EMBL/GenBank/DDBJ databases">
        <title>A genome reference for cultivated species of the human gut microbiota.</title>
        <authorList>
            <person name="Zou Y."/>
            <person name="Xue W."/>
            <person name="Luo G."/>
        </authorList>
    </citation>
    <scope>NUCLEOTIDE SEQUENCE [LARGE SCALE GENOMIC DNA]</scope>
    <source>
        <strain evidence="4 6">AM16-50</strain>
        <strain evidence="3 7">AM50-15</strain>
        <strain evidence="2 5">OM05-11AA</strain>
    </source>
</reference>
<evidence type="ECO:0000313" key="4">
    <source>
        <dbReference type="EMBL" id="RHH74729.1"/>
    </source>
</evidence>
<name>A0A3R6G5Z6_9BACT</name>
<gene>
    <name evidence="4" type="ORF">DW191_17615</name>
    <name evidence="3" type="ORF">DW986_17830</name>
    <name evidence="2" type="ORF">DXB61_15860</name>
    <name evidence="1" type="ORF">GMD66_07200</name>
</gene>
<dbReference type="InterPro" id="IPR029063">
    <property type="entry name" value="SAM-dependent_MTases_sf"/>
</dbReference>
<dbReference type="Proteomes" id="UP000261088">
    <property type="component" value="Unassembled WGS sequence"/>
</dbReference>
<evidence type="ECO:0000313" key="2">
    <source>
        <dbReference type="EMBL" id="RGN47545.1"/>
    </source>
</evidence>
<accession>A0A3R6G5Z6</accession>
<dbReference type="EMBL" id="WNCR01000003">
    <property type="protein sequence ID" value="MTU29003.1"/>
    <property type="molecule type" value="Genomic_DNA"/>
</dbReference>
<comment type="caution">
    <text evidence="3">The sequence shown here is derived from an EMBL/GenBank/DDBJ whole genome shotgun (WGS) entry which is preliminary data.</text>
</comment>
<reference evidence="1 8" key="2">
    <citation type="journal article" date="2019" name="Nat. Med.">
        <title>A library of human gut bacterial isolates paired with longitudinal multiomics data enables mechanistic microbiome research.</title>
        <authorList>
            <person name="Poyet M."/>
            <person name="Groussin M."/>
            <person name="Gibbons S.M."/>
            <person name="Avila-Pacheco J."/>
            <person name="Jiang X."/>
            <person name="Kearney S.M."/>
            <person name="Perrotta A.R."/>
            <person name="Berdy B."/>
            <person name="Zhao S."/>
            <person name="Lieberman T.D."/>
            <person name="Swanson P.K."/>
            <person name="Smith M."/>
            <person name="Roesemann S."/>
            <person name="Alexander J.E."/>
            <person name="Rich S.A."/>
            <person name="Livny J."/>
            <person name="Vlamakis H."/>
            <person name="Clish C."/>
            <person name="Bullock K."/>
            <person name="Deik A."/>
            <person name="Scott J."/>
            <person name="Pierce K.A."/>
            <person name="Xavier R.J."/>
            <person name="Alm E.J."/>
        </authorList>
    </citation>
    <scope>NUCLEOTIDE SEQUENCE [LARGE SCALE GENOMIC DNA]</scope>
    <source>
        <strain evidence="1 8">BIOML-A25</strain>
    </source>
</reference>
<dbReference type="CDD" id="cd02440">
    <property type="entry name" value="AdoMet_MTases"/>
    <property type="match status" value="1"/>
</dbReference>
<dbReference type="GO" id="GO:0008168">
    <property type="term" value="F:methyltransferase activity"/>
    <property type="evidence" value="ECO:0007669"/>
    <property type="project" value="UniProtKB-KW"/>
</dbReference>